<organism evidence="1 2">
    <name type="scientific">Artemisia annua</name>
    <name type="common">Sweet wormwood</name>
    <dbReference type="NCBI Taxonomy" id="35608"/>
    <lineage>
        <taxon>Eukaryota</taxon>
        <taxon>Viridiplantae</taxon>
        <taxon>Streptophyta</taxon>
        <taxon>Embryophyta</taxon>
        <taxon>Tracheophyta</taxon>
        <taxon>Spermatophyta</taxon>
        <taxon>Magnoliopsida</taxon>
        <taxon>eudicotyledons</taxon>
        <taxon>Gunneridae</taxon>
        <taxon>Pentapetalae</taxon>
        <taxon>asterids</taxon>
        <taxon>campanulids</taxon>
        <taxon>Asterales</taxon>
        <taxon>Asteraceae</taxon>
        <taxon>Asteroideae</taxon>
        <taxon>Anthemideae</taxon>
        <taxon>Artemisiinae</taxon>
        <taxon>Artemisia</taxon>
    </lineage>
</organism>
<reference evidence="1 2" key="1">
    <citation type="journal article" date="2018" name="Mol. Plant">
        <title>The genome of Artemisia annua provides insight into the evolution of Asteraceae family and artemisinin biosynthesis.</title>
        <authorList>
            <person name="Shen Q."/>
            <person name="Zhang L."/>
            <person name="Liao Z."/>
            <person name="Wang S."/>
            <person name="Yan T."/>
            <person name="Shi P."/>
            <person name="Liu M."/>
            <person name="Fu X."/>
            <person name="Pan Q."/>
            <person name="Wang Y."/>
            <person name="Lv Z."/>
            <person name="Lu X."/>
            <person name="Zhang F."/>
            <person name="Jiang W."/>
            <person name="Ma Y."/>
            <person name="Chen M."/>
            <person name="Hao X."/>
            <person name="Li L."/>
            <person name="Tang Y."/>
            <person name="Lv G."/>
            <person name="Zhou Y."/>
            <person name="Sun X."/>
            <person name="Brodelius P.E."/>
            <person name="Rose J.K.C."/>
            <person name="Tang K."/>
        </authorList>
    </citation>
    <scope>NUCLEOTIDE SEQUENCE [LARGE SCALE GENOMIC DNA]</scope>
    <source>
        <strain evidence="2">cv. Huhao1</strain>
        <tissue evidence="1">Leaf</tissue>
    </source>
</reference>
<dbReference type="OrthoDB" id="1751892at2759"/>
<gene>
    <name evidence="1" type="ORF">CTI12_AA398050</name>
</gene>
<name>A0A2U1MBI8_ARTAN</name>
<dbReference type="Proteomes" id="UP000245207">
    <property type="component" value="Unassembled WGS sequence"/>
</dbReference>
<sequence>MNQTSEHVVKEEIHLKTECTIKVTDEGKGDTVAEEMDLKIKSVKKKKLKHMENDGDNCNENEEGDKKGVVVKDKECRFDLSSLYRLWSVTVMLSSPHLGLREGENSSRIWDGRARIYEAPQKGFKLLDGTATPGDGFGVPHVAYREATTDATLNVCHYTLVGSNAQTSLVLDFGARIGHLLGPQVPHDLSTNYGSHQLQQVDTPAATATLQTFVPLGTTVGGQRPTAHRSRVCRGATTGVTFLHINVLCGSRCLWIYVQHMPTAGTSARSRILGKRKANDGLRGAQPASRRSLMVDGCASTLPQNMPRC</sequence>
<protein>
    <submittedName>
        <fullName evidence="1">Uncharacterized protein</fullName>
    </submittedName>
</protein>
<evidence type="ECO:0000313" key="2">
    <source>
        <dbReference type="Proteomes" id="UP000245207"/>
    </source>
</evidence>
<keyword evidence="2" id="KW-1185">Reference proteome</keyword>
<comment type="caution">
    <text evidence="1">The sequence shown here is derived from an EMBL/GenBank/DDBJ whole genome shotgun (WGS) entry which is preliminary data.</text>
</comment>
<proteinExistence type="predicted"/>
<dbReference type="AlphaFoldDB" id="A0A2U1MBI8"/>
<dbReference type="EMBL" id="PKPP01005844">
    <property type="protein sequence ID" value="PWA58613.1"/>
    <property type="molecule type" value="Genomic_DNA"/>
</dbReference>
<dbReference type="STRING" id="35608.A0A2U1MBI8"/>
<evidence type="ECO:0000313" key="1">
    <source>
        <dbReference type="EMBL" id="PWA58613.1"/>
    </source>
</evidence>
<accession>A0A2U1MBI8</accession>